<evidence type="ECO:0000256" key="9">
    <source>
        <dbReference type="HAMAP-Rule" id="MF_00147"/>
    </source>
</evidence>
<feature type="active site" description="Proton acceptor" evidence="9">
    <location>
        <position position="166"/>
    </location>
</feature>
<comment type="catalytic activity">
    <reaction evidence="9 10">
        <text>D-glyceraldehyde 3-phosphate = dihydroxyacetone phosphate</text>
        <dbReference type="Rhea" id="RHEA:18585"/>
        <dbReference type="ChEBI" id="CHEBI:57642"/>
        <dbReference type="ChEBI" id="CHEBI:59776"/>
        <dbReference type="EC" id="5.3.1.1"/>
    </reaction>
</comment>
<dbReference type="FunFam" id="3.20.20.70:FF:000016">
    <property type="entry name" value="Triosephosphate isomerase"/>
    <property type="match status" value="1"/>
</dbReference>
<sequence>MRKPIILGNWKMHKTLGEAIEFIDELKTRELPKSVEAGICAPFIHLSDLVAGSKDSDFGIGAENGHYEDSGAFTGEVSIASLADLGVDYVIIGHSERRQFFAETDEAINKKILKSLEKNVVPVVCVGESLEEREDGSYESLIKRQIEKAFMNVTETDASKVVVAYEPIWAIGTGKSATSKDANDMCKFIRETIKELYSDSVAEAVRIQYGGSVKPENITEYMAEADIDGALVGGASLEVDGFIALLEGAKND</sequence>
<gene>
    <name evidence="9 11" type="primary">tpiA</name>
    <name evidence="11" type="ORF">JEOSCH030_00393</name>
</gene>
<dbReference type="PROSITE" id="PS51440">
    <property type="entry name" value="TIM_2"/>
    <property type="match status" value="1"/>
</dbReference>
<reference evidence="11 12" key="1">
    <citation type="submission" date="2020-07" db="EMBL/GenBank/DDBJ databases">
        <authorList>
            <person name="Criscuolo A."/>
        </authorList>
    </citation>
    <scope>NUCLEOTIDE SEQUENCE [LARGE SCALE GENOMIC DNA]</scope>
    <source>
        <strain evidence="12">CIP 111030</strain>
    </source>
</reference>
<evidence type="ECO:0000256" key="1">
    <source>
        <dbReference type="ARBA" id="ARBA00004680"/>
    </source>
</evidence>
<comment type="pathway">
    <text evidence="1 9 10">Carbohydrate degradation; glycolysis; D-glyceraldehyde 3-phosphate from glycerone phosphate: step 1/1.</text>
</comment>
<evidence type="ECO:0000256" key="4">
    <source>
        <dbReference type="ARBA" id="ARBA00019397"/>
    </source>
</evidence>
<evidence type="ECO:0000256" key="5">
    <source>
        <dbReference type="ARBA" id="ARBA00022432"/>
    </source>
</evidence>
<dbReference type="EMBL" id="CAJEWE010000006">
    <property type="protein sequence ID" value="CAD2072728.1"/>
    <property type="molecule type" value="Genomic_DNA"/>
</dbReference>
<dbReference type="InterPro" id="IPR000652">
    <property type="entry name" value="Triosephosphate_isomerase"/>
</dbReference>
<accession>A0A6V7R6S6</accession>
<dbReference type="InterPro" id="IPR022896">
    <property type="entry name" value="TrioseP_Isoase_bac/euk"/>
</dbReference>
<dbReference type="PANTHER" id="PTHR21139">
    <property type="entry name" value="TRIOSEPHOSPHATE ISOMERASE"/>
    <property type="match status" value="1"/>
</dbReference>
<feature type="binding site" evidence="9">
    <location>
        <begin position="233"/>
        <end position="234"/>
    </location>
    <ligand>
        <name>substrate</name>
    </ligand>
</feature>
<dbReference type="InterPro" id="IPR035990">
    <property type="entry name" value="TIM_sf"/>
</dbReference>
<dbReference type="PROSITE" id="PS00171">
    <property type="entry name" value="TIM_1"/>
    <property type="match status" value="1"/>
</dbReference>
<feature type="binding site" evidence="9">
    <location>
        <begin position="9"/>
        <end position="11"/>
    </location>
    <ligand>
        <name>substrate</name>
    </ligand>
</feature>
<evidence type="ECO:0000313" key="12">
    <source>
        <dbReference type="Proteomes" id="UP000521032"/>
    </source>
</evidence>
<comment type="pathway">
    <text evidence="9 10">Carbohydrate biosynthesis; gluconeogenesis.</text>
</comment>
<dbReference type="Proteomes" id="UP000521032">
    <property type="component" value="Unassembled WGS sequence"/>
</dbReference>
<organism evidence="11 12">
    <name type="scientific">Phocicoccus schoeneichii</name>
    <dbReference type="NCBI Taxonomy" id="1812261"/>
    <lineage>
        <taxon>Bacteria</taxon>
        <taxon>Bacillati</taxon>
        <taxon>Bacillota</taxon>
        <taxon>Bacilli</taxon>
        <taxon>Bacillales</taxon>
        <taxon>Salinicoccaceae</taxon>
        <taxon>Phocicoccus</taxon>
    </lineage>
</organism>
<evidence type="ECO:0000256" key="7">
    <source>
        <dbReference type="ARBA" id="ARBA00023152"/>
    </source>
</evidence>
<dbReference type="UniPathway" id="UPA00109">
    <property type="reaction ID" value="UER00189"/>
</dbReference>
<keyword evidence="7 9" id="KW-0324">Glycolysis</keyword>
<evidence type="ECO:0000256" key="2">
    <source>
        <dbReference type="ARBA" id="ARBA00007422"/>
    </source>
</evidence>
<protein>
    <recommendedName>
        <fullName evidence="4 9">Triosephosphate isomerase</fullName>
        <shortName evidence="9">TIM</shortName>
        <shortName evidence="9">TPI</shortName>
        <ecNumber evidence="3 9">5.3.1.1</ecNumber>
    </recommendedName>
    <alternativeName>
        <fullName evidence="9">Triose-phosphate isomerase</fullName>
    </alternativeName>
</protein>
<dbReference type="EC" id="5.3.1.1" evidence="3 9"/>
<evidence type="ECO:0000313" key="11">
    <source>
        <dbReference type="EMBL" id="CAD2072728.1"/>
    </source>
</evidence>
<feature type="active site" description="Electrophile" evidence="9">
    <location>
        <position position="94"/>
    </location>
</feature>
<dbReference type="Pfam" id="PF00121">
    <property type="entry name" value="TIM"/>
    <property type="match status" value="1"/>
</dbReference>
<keyword evidence="6 9" id="KW-0963">Cytoplasm</keyword>
<dbReference type="UniPathway" id="UPA00138"/>
<dbReference type="GO" id="GO:0006094">
    <property type="term" value="P:gluconeogenesis"/>
    <property type="evidence" value="ECO:0007669"/>
    <property type="project" value="UniProtKB-UniRule"/>
</dbReference>
<dbReference type="HAMAP" id="MF_00147_B">
    <property type="entry name" value="TIM_B"/>
    <property type="match status" value="1"/>
</dbReference>
<dbReference type="GO" id="GO:0004807">
    <property type="term" value="F:triose-phosphate isomerase activity"/>
    <property type="evidence" value="ECO:0007669"/>
    <property type="project" value="UniProtKB-UniRule"/>
</dbReference>
<keyword evidence="12" id="KW-1185">Reference proteome</keyword>
<dbReference type="InterPro" id="IPR013785">
    <property type="entry name" value="Aldolase_TIM"/>
</dbReference>
<comment type="subunit">
    <text evidence="9 10">Homodimer.</text>
</comment>
<evidence type="ECO:0000256" key="6">
    <source>
        <dbReference type="ARBA" id="ARBA00022490"/>
    </source>
</evidence>
<dbReference type="GO" id="GO:0006096">
    <property type="term" value="P:glycolytic process"/>
    <property type="evidence" value="ECO:0007669"/>
    <property type="project" value="UniProtKB-UniRule"/>
</dbReference>
<evidence type="ECO:0000256" key="10">
    <source>
        <dbReference type="RuleBase" id="RU363013"/>
    </source>
</evidence>
<comment type="function">
    <text evidence="9">Involved in the gluconeogenesis. Catalyzes stereospecifically the conversion of dihydroxyacetone phosphate (DHAP) to D-glyceraldehyde-3-phosphate (G3P).</text>
</comment>
<dbReference type="GO" id="GO:0005829">
    <property type="term" value="C:cytosol"/>
    <property type="evidence" value="ECO:0007669"/>
    <property type="project" value="TreeGrafter"/>
</dbReference>
<dbReference type="Gene3D" id="3.20.20.70">
    <property type="entry name" value="Aldolase class I"/>
    <property type="match status" value="1"/>
</dbReference>
<comment type="caution">
    <text evidence="11">The sequence shown here is derived from an EMBL/GenBank/DDBJ whole genome shotgun (WGS) entry which is preliminary data.</text>
</comment>
<dbReference type="AlphaFoldDB" id="A0A6V7R6S6"/>
<feature type="binding site" evidence="9">
    <location>
        <position position="212"/>
    </location>
    <ligand>
        <name>substrate</name>
    </ligand>
</feature>
<dbReference type="RefSeq" id="WP_186085241.1">
    <property type="nucleotide sequence ID" value="NZ_BMDB01000001.1"/>
</dbReference>
<feature type="binding site" evidence="9">
    <location>
        <position position="172"/>
    </location>
    <ligand>
        <name>substrate</name>
    </ligand>
</feature>
<dbReference type="CDD" id="cd00311">
    <property type="entry name" value="TIM"/>
    <property type="match status" value="1"/>
</dbReference>
<proteinExistence type="inferred from homology"/>
<comment type="subcellular location">
    <subcellularLocation>
        <location evidence="9 10">Cytoplasm</location>
    </subcellularLocation>
</comment>
<dbReference type="SUPFAM" id="SSF51351">
    <property type="entry name" value="Triosephosphate isomerase (TIM)"/>
    <property type="match status" value="1"/>
</dbReference>
<dbReference type="PANTHER" id="PTHR21139:SF42">
    <property type="entry name" value="TRIOSEPHOSPHATE ISOMERASE"/>
    <property type="match status" value="1"/>
</dbReference>
<dbReference type="GO" id="GO:0046166">
    <property type="term" value="P:glyceraldehyde-3-phosphate biosynthetic process"/>
    <property type="evidence" value="ECO:0007669"/>
    <property type="project" value="TreeGrafter"/>
</dbReference>
<dbReference type="GO" id="GO:0019563">
    <property type="term" value="P:glycerol catabolic process"/>
    <property type="evidence" value="ECO:0007669"/>
    <property type="project" value="TreeGrafter"/>
</dbReference>
<name>A0A6V7R6S6_9BACL</name>
<evidence type="ECO:0000256" key="8">
    <source>
        <dbReference type="ARBA" id="ARBA00023235"/>
    </source>
</evidence>
<keyword evidence="8 9" id="KW-0413">Isomerase</keyword>
<dbReference type="NCBIfam" id="TIGR00419">
    <property type="entry name" value="tim"/>
    <property type="match status" value="1"/>
</dbReference>
<evidence type="ECO:0000256" key="3">
    <source>
        <dbReference type="ARBA" id="ARBA00011940"/>
    </source>
</evidence>
<dbReference type="InterPro" id="IPR020861">
    <property type="entry name" value="Triosephosphate_isomerase_AS"/>
</dbReference>
<keyword evidence="5 9" id="KW-0312">Gluconeogenesis</keyword>
<comment type="similarity">
    <text evidence="2 9 10">Belongs to the triosephosphate isomerase family.</text>
</comment>